<gene>
    <name evidence="3" type="ORF">FYK55_20230</name>
</gene>
<evidence type="ECO:0000259" key="2">
    <source>
        <dbReference type="Pfam" id="PF13193"/>
    </source>
</evidence>
<dbReference type="GO" id="GO:0016878">
    <property type="term" value="F:acid-thiol ligase activity"/>
    <property type="evidence" value="ECO:0007669"/>
    <property type="project" value="UniProtKB-ARBA"/>
</dbReference>
<evidence type="ECO:0000313" key="3">
    <source>
        <dbReference type="EMBL" id="KAA5540719.1"/>
    </source>
</evidence>
<organism evidence="3 4">
    <name type="scientific">Roseiconus nitratireducens</name>
    <dbReference type="NCBI Taxonomy" id="2605748"/>
    <lineage>
        <taxon>Bacteria</taxon>
        <taxon>Pseudomonadati</taxon>
        <taxon>Planctomycetota</taxon>
        <taxon>Planctomycetia</taxon>
        <taxon>Pirellulales</taxon>
        <taxon>Pirellulaceae</taxon>
        <taxon>Roseiconus</taxon>
    </lineage>
</organism>
<proteinExistence type="predicted"/>
<dbReference type="InterPro" id="IPR000873">
    <property type="entry name" value="AMP-dep_synth/lig_dom"/>
</dbReference>
<evidence type="ECO:0000313" key="4">
    <source>
        <dbReference type="Proteomes" id="UP000324479"/>
    </source>
</evidence>
<dbReference type="PANTHER" id="PTHR43767:SF1">
    <property type="entry name" value="NONRIBOSOMAL PEPTIDE SYNTHASE PES1 (EUROFUNG)-RELATED"/>
    <property type="match status" value="1"/>
</dbReference>
<dbReference type="InterPro" id="IPR042099">
    <property type="entry name" value="ANL_N_sf"/>
</dbReference>
<dbReference type="InterPro" id="IPR025110">
    <property type="entry name" value="AMP-bd_C"/>
</dbReference>
<dbReference type="PANTHER" id="PTHR43767">
    <property type="entry name" value="LONG-CHAIN-FATTY-ACID--COA LIGASE"/>
    <property type="match status" value="1"/>
</dbReference>
<keyword evidence="4" id="KW-1185">Reference proteome</keyword>
<dbReference type="AlphaFoldDB" id="A0A5M6D4N5"/>
<protein>
    <submittedName>
        <fullName evidence="3">Long-chain fatty acid--CoA ligase</fullName>
    </submittedName>
</protein>
<dbReference type="Proteomes" id="UP000324479">
    <property type="component" value="Unassembled WGS sequence"/>
</dbReference>
<dbReference type="Gene3D" id="3.30.300.30">
    <property type="match status" value="1"/>
</dbReference>
<dbReference type="PROSITE" id="PS00455">
    <property type="entry name" value="AMP_BINDING"/>
    <property type="match status" value="1"/>
</dbReference>
<dbReference type="EMBL" id="VWOX01000012">
    <property type="protein sequence ID" value="KAA5540719.1"/>
    <property type="molecule type" value="Genomic_DNA"/>
</dbReference>
<accession>A0A5M6D4N5</accession>
<dbReference type="InterPro" id="IPR045851">
    <property type="entry name" value="AMP-bd_C_sf"/>
</dbReference>
<dbReference type="InterPro" id="IPR050237">
    <property type="entry name" value="ATP-dep_AMP-bd_enzyme"/>
</dbReference>
<dbReference type="SUPFAM" id="SSF56801">
    <property type="entry name" value="Acetyl-CoA synthetase-like"/>
    <property type="match status" value="1"/>
</dbReference>
<dbReference type="InterPro" id="IPR020845">
    <property type="entry name" value="AMP-binding_CS"/>
</dbReference>
<comment type="caution">
    <text evidence="3">The sequence shown here is derived from an EMBL/GenBank/DDBJ whole genome shotgun (WGS) entry which is preliminary data.</text>
</comment>
<sequence>MPTLVGSILRHGLFRPRQTAVVDDRAEYSYGKLLLGTWHLASHIEKHTDNPHVGIMLPPSGSFPMTLLGTWLLNRTAVPLNYLLRKNELRYVIEDSGIDTLFTVGKLLEVVGTEGVIPDHVKVVCVDELDFKGLPRPRFPRAVDAQDGSVILYTSGTSGKPKGVMLTEENFLTEIKAIDDAAHGLEIKTFLGVLPQFHSFGLTALTLWPLSRGNKIVYSARFVPRKLHKLICQHRPNVFFGVPAMFNAMLSLKQAEPADFESLKFSVAGGEPLPRSVTASLKERFHLQVYEGYGLTETAPVTNCNVPGKIKEGTVGKALLGVRNVIVDDEGNQLGPDQDGEILIVGKNIMKGYYKLDQQTHDVITQINLDGKPVRAFKTGDIGHLDRDGFLSITGRKKEMLIVSGENVFPREIEEVLDQHESVKASAIIGIKSELRGELPLAFVELNDGYELDEQALKTFLREHLAPFKVPKEIRAIEELPRNPTGKIMRRELKA</sequence>
<dbReference type="Pfam" id="PF13193">
    <property type="entry name" value="AMP-binding_C"/>
    <property type="match status" value="1"/>
</dbReference>
<feature type="domain" description="AMP-dependent synthetase/ligase" evidence="1">
    <location>
        <begin position="15"/>
        <end position="354"/>
    </location>
</feature>
<reference evidence="3 4" key="1">
    <citation type="submission" date="2019-08" db="EMBL/GenBank/DDBJ databases">
        <authorList>
            <person name="Dhanesh K."/>
            <person name="Kumar G."/>
            <person name="Sasikala C."/>
            <person name="Venkata Ramana C."/>
        </authorList>
    </citation>
    <scope>NUCLEOTIDE SEQUENCE [LARGE SCALE GENOMIC DNA]</scope>
    <source>
        <strain evidence="3 4">JC645</strain>
    </source>
</reference>
<evidence type="ECO:0000259" key="1">
    <source>
        <dbReference type="Pfam" id="PF00501"/>
    </source>
</evidence>
<name>A0A5M6D4N5_9BACT</name>
<dbReference type="Gene3D" id="3.40.50.12780">
    <property type="entry name" value="N-terminal domain of ligase-like"/>
    <property type="match status" value="1"/>
</dbReference>
<dbReference type="RefSeq" id="WP_150078283.1">
    <property type="nucleotide sequence ID" value="NZ_VWOX01000012.1"/>
</dbReference>
<keyword evidence="3" id="KW-0436">Ligase</keyword>
<feature type="domain" description="AMP-binding enzyme C-terminal" evidence="2">
    <location>
        <begin position="412"/>
        <end position="487"/>
    </location>
</feature>
<dbReference type="Pfam" id="PF00501">
    <property type="entry name" value="AMP-binding"/>
    <property type="match status" value="1"/>
</dbReference>